<accession>A0AAV6TFK6</accession>
<dbReference type="EMBL" id="JAFNEN010005530">
    <property type="protein sequence ID" value="KAG8170403.1"/>
    <property type="molecule type" value="Genomic_DNA"/>
</dbReference>
<proteinExistence type="predicted"/>
<gene>
    <name evidence="2" type="ORF">JTE90_017335</name>
</gene>
<name>A0AAV6TFK6_9ARAC</name>
<organism evidence="2 3">
    <name type="scientific">Oedothorax gibbosus</name>
    <dbReference type="NCBI Taxonomy" id="931172"/>
    <lineage>
        <taxon>Eukaryota</taxon>
        <taxon>Metazoa</taxon>
        <taxon>Ecdysozoa</taxon>
        <taxon>Arthropoda</taxon>
        <taxon>Chelicerata</taxon>
        <taxon>Arachnida</taxon>
        <taxon>Araneae</taxon>
        <taxon>Araneomorphae</taxon>
        <taxon>Entelegynae</taxon>
        <taxon>Araneoidea</taxon>
        <taxon>Linyphiidae</taxon>
        <taxon>Erigoninae</taxon>
        <taxon>Oedothorax</taxon>
    </lineage>
</organism>
<evidence type="ECO:0000313" key="3">
    <source>
        <dbReference type="Proteomes" id="UP000827092"/>
    </source>
</evidence>
<feature type="compositionally biased region" description="Polar residues" evidence="1">
    <location>
        <begin position="92"/>
        <end position="102"/>
    </location>
</feature>
<dbReference type="AlphaFoldDB" id="A0AAV6TFK6"/>
<evidence type="ECO:0000256" key="1">
    <source>
        <dbReference type="SAM" id="MobiDB-lite"/>
    </source>
</evidence>
<feature type="region of interest" description="Disordered" evidence="1">
    <location>
        <begin position="92"/>
        <end position="126"/>
    </location>
</feature>
<comment type="caution">
    <text evidence="2">The sequence shown here is derived from an EMBL/GenBank/DDBJ whole genome shotgun (WGS) entry which is preliminary data.</text>
</comment>
<reference evidence="2 3" key="1">
    <citation type="journal article" date="2022" name="Nat. Ecol. Evol.">
        <title>A masculinizing supergene underlies an exaggerated male reproductive morph in a spider.</title>
        <authorList>
            <person name="Hendrickx F."/>
            <person name="De Corte Z."/>
            <person name="Sonet G."/>
            <person name="Van Belleghem S.M."/>
            <person name="Kostlbacher S."/>
            <person name="Vangestel C."/>
        </authorList>
    </citation>
    <scope>NUCLEOTIDE SEQUENCE [LARGE SCALE GENOMIC DNA]</scope>
    <source>
        <strain evidence="2">W744_W776</strain>
    </source>
</reference>
<keyword evidence="3" id="KW-1185">Reference proteome</keyword>
<dbReference type="Proteomes" id="UP000827092">
    <property type="component" value="Unassembled WGS sequence"/>
</dbReference>
<protein>
    <submittedName>
        <fullName evidence="2">Uncharacterized protein</fullName>
    </submittedName>
</protein>
<sequence length="165" mass="18341">MSVSIGRLNGVWFIHSASSAYQSCPWALSILSSSAFIYPEGNVRRNQLLDGSISLTPLEPRSDDRFARQNRYGLHREFPLASSCPAIVSPSFGSQRVRSTPPLQIERGGSPVRPAREKRETGSRMAAGEPSAGLYFHFAARAYSDPLTRAHVRRLLVRVSRRVGW</sequence>
<evidence type="ECO:0000313" key="2">
    <source>
        <dbReference type="EMBL" id="KAG8170403.1"/>
    </source>
</evidence>